<keyword evidence="4" id="KW-0547">Nucleotide-binding</keyword>
<dbReference type="SUPFAM" id="SSF52540">
    <property type="entry name" value="P-loop containing nucleoside triphosphate hydrolases"/>
    <property type="match status" value="1"/>
</dbReference>
<dbReference type="Proteomes" id="UP000230779">
    <property type="component" value="Unassembled WGS sequence"/>
</dbReference>
<comment type="similarity">
    <text evidence="8">Belongs to the ABC transporter superfamily. Drug exporter-1 (DrugE1) (TC 3.A.1.105) family.</text>
</comment>
<comment type="subcellular location">
    <subcellularLocation>
        <location evidence="1">Cell membrane</location>
        <topology evidence="1">Peripheral membrane protein</topology>
        <orientation evidence="1">Cytoplasmic side</orientation>
    </subcellularLocation>
</comment>
<evidence type="ECO:0000256" key="6">
    <source>
        <dbReference type="ARBA" id="ARBA00022967"/>
    </source>
</evidence>
<name>A0A2M7RFP5_9BACT</name>
<dbReference type="GO" id="GO:1900753">
    <property type="term" value="P:doxorubicin transport"/>
    <property type="evidence" value="ECO:0007669"/>
    <property type="project" value="InterPro"/>
</dbReference>
<organism evidence="10 11">
    <name type="scientific">Candidatus Kerfeldbacteria bacterium CG_4_10_14_0_8_um_filter_42_10</name>
    <dbReference type="NCBI Taxonomy" id="2014248"/>
    <lineage>
        <taxon>Bacteria</taxon>
        <taxon>Candidatus Kerfeldiibacteriota</taxon>
    </lineage>
</organism>
<evidence type="ECO:0000259" key="9">
    <source>
        <dbReference type="PROSITE" id="PS50893"/>
    </source>
</evidence>
<evidence type="ECO:0000256" key="8">
    <source>
        <dbReference type="ARBA" id="ARBA00049985"/>
    </source>
</evidence>
<dbReference type="NCBIfam" id="TIGR01188">
    <property type="entry name" value="drrA"/>
    <property type="match status" value="1"/>
</dbReference>
<comment type="caution">
    <text evidence="10">The sequence shown here is derived from an EMBL/GenBank/DDBJ whole genome shotgun (WGS) entry which is preliminary data.</text>
</comment>
<keyword evidence="7" id="KW-0472">Membrane</keyword>
<keyword evidence="6" id="KW-1278">Translocase</keyword>
<reference evidence="10 11" key="1">
    <citation type="submission" date="2017-09" db="EMBL/GenBank/DDBJ databases">
        <title>Depth-based differentiation of microbial function through sediment-hosted aquifers and enrichment of novel symbionts in the deep terrestrial subsurface.</title>
        <authorList>
            <person name="Probst A.J."/>
            <person name="Ladd B."/>
            <person name="Jarett J.K."/>
            <person name="Geller-Mcgrath D.E."/>
            <person name="Sieber C.M."/>
            <person name="Emerson J.B."/>
            <person name="Anantharaman K."/>
            <person name="Thomas B.C."/>
            <person name="Malmstrom R."/>
            <person name="Stieglmeier M."/>
            <person name="Klingl A."/>
            <person name="Woyke T."/>
            <person name="Ryan C.M."/>
            <person name="Banfield J.F."/>
        </authorList>
    </citation>
    <scope>NUCLEOTIDE SEQUENCE [LARGE SCALE GENOMIC DNA]</scope>
    <source>
        <strain evidence="10">CG_4_10_14_0_8_um_filter_42_10</strain>
    </source>
</reference>
<dbReference type="InterPro" id="IPR003439">
    <property type="entry name" value="ABC_transporter-like_ATP-bd"/>
</dbReference>
<evidence type="ECO:0000256" key="4">
    <source>
        <dbReference type="ARBA" id="ARBA00022741"/>
    </source>
</evidence>
<keyword evidence="5 10" id="KW-0067">ATP-binding</keyword>
<dbReference type="InterPro" id="IPR003593">
    <property type="entry name" value="AAA+_ATPase"/>
</dbReference>
<dbReference type="PANTHER" id="PTHR42711:SF18">
    <property type="entry name" value="ABC TRANSPORTER, ATP-BINDING PROTEIN"/>
    <property type="match status" value="1"/>
</dbReference>
<evidence type="ECO:0000313" key="11">
    <source>
        <dbReference type="Proteomes" id="UP000230779"/>
    </source>
</evidence>
<proteinExistence type="inferred from homology"/>
<dbReference type="InterPro" id="IPR005894">
    <property type="entry name" value="DrrA"/>
</dbReference>
<dbReference type="InterPro" id="IPR027417">
    <property type="entry name" value="P-loop_NTPase"/>
</dbReference>
<gene>
    <name evidence="10" type="ORF">COY66_06475</name>
</gene>
<sequence>MNIIEVNNLTRRFKELVAVQDVSFNVAQGEIFGFLGPNGAGKTTTIKMLATLLKPTSGEAKVAGFSVIKDRIAVRKSIGLVFQESTLDEELSAYENLRFHAEFYGVPSSTYKQRSLELLQLVDLAERAKKKVRDFSGGMKRRLEIVRGMLHYPKVLFLDEPTIGLDPQTRATIWQYILKIAKQQGITLFLTTHYLNEAEYCDRIAVIDHGKIVALDSPDKLKERVGGDIITLTTDHNGRSQEFISEHFTKDVRIENDQIVAIVRDGNQILPRLVRELPETVKSIELKQPSLDDVFLKLTGSKIRDEAPSAAERSKRFLRARGFKR</sequence>
<dbReference type="EMBL" id="PFMD01000077">
    <property type="protein sequence ID" value="PIY95573.1"/>
    <property type="molecule type" value="Genomic_DNA"/>
</dbReference>
<evidence type="ECO:0000256" key="5">
    <source>
        <dbReference type="ARBA" id="ARBA00022840"/>
    </source>
</evidence>
<evidence type="ECO:0000256" key="1">
    <source>
        <dbReference type="ARBA" id="ARBA00004413"/>
    </source>
</evidence>
<dbReference type="Gene3D" id="3.40.50.300">
    <property type="entry name" value="P-loop containing nucleotide triphosphate hydrolases"/>
    <property type="match status" value="1"/>
</dbReference>
<dbReference type="SMART" id="SM00382">
    <property type="entry name" value="AAA"/>
    <property type="match status" value="1"/>
</dbReference>
<dbReference type="AlphaFoldDB" id="A0A2M7RFP5"/>
<dbReference type="GO" id="GO:0043215">
    <property type="term" value="P:daunorubicin transport"/>
    <property type="evidence" value="ECO:0007669"/>
    <property type="project" value="InterPro"/>
</dbReference>
<evidence type="ECO:0000256" key="7">
    <source>
        <dbReference type="ARBA" id="ARBA00023136"/>
    </source>
</evidence>
<dbReference type="GO" id="GO:0016887">
    <property type="term" value="F:ATP hydrolysis activity"/>
    <property type="evidence" value="ECO:0007669"/>
    <property type="project" value="InterPro"/>
</dbReference>
<evidence type="ECO:0000256" key="2">
    <source>
        <dbReference type="ARBA" id="ARBA00022448"/>
    </source>
</evidence>
<dbReference type="Pfam" id="PF00005">
    <property type="entry name" value="ABC_tran"/>
    <property type="match status" value="1"/>
</dbReference>
<dbReference type="GO" id="GO:0005524">
    <property type="term" value="F:ATP binding"/>
    <property type="evidence" value="ECO:0007669"/>
    <property type="project" value="UniProtKB-KW"/>
</dbReference>
<dbReference type="PROSITE" id="PS50893">
    <property type="entry name" value="ABC_TRANSPORTER_2"/>
    <property type="match status" value="1"/>
</dbReference>
<dbReference type="GO" id="GO:0005886">
    <property type="term" value="C:plasma membrane"/>
    <property type="evidence" value="ECO:0007669"/>
    <property type="project" value="UniProtKB-SubCell"/>
</dbReference>
<dbReference type="FunFam" id="3.40.50.300:FF:000589">
    <property type="entry name" value="ABC transporter, ATP-binding subunit"/>
    <property type="match status" value="1"/>
</dbReference>
<keyword evidence="2" id="KW-0813">Transport</keyword>
<dbReference type="InterPro" id="IPR017871">
    <property type="entry name" value="ABC_transporter-like_CS"/>
</dbReference>
<dbReference type="PANTHER" id="PTHR42711">
    <property type="entry name" value="ABC TRANSPORTER ATP-BINDING PROTEIN"/>
    <property type="match status" value="1"/>
</dbReference>
<accession>A0A2M7RFP5</accession>
<keyword evidence="3" id="KW-1003">Cell membrane</keyword>
<dbReference type="PROSITE" id="PS00211">
    <property type="entry name" value="ABC_TRANSPORTER_1"/>
    <property type="match status" value="1"/>
</dbReference>
<feature type="domain" description="ABC transporter" evidence="9">
    <location>
        <begin position="4"/>
        <end position="234"/>
    </location>
</feature>
<evidence type="ECO:0000313" key="10">
    <source>
        <dbReference type="EMBL" id="PIY95573.1"/>
    </source>
</evidence>
<protein>
    <submittedName>
        <fullName evidence="10">ABC transporter ATP-binding protein</fullName>
    </submittedName>
</protein>
<dbReference type="InterPro" id="IPR050763">
    <property type="entry name" value="ABC_transporter_ATP-binding"/>
</dbReference>
<evidence type="ECO:0000256" key="3">
    <source>
        <dbReference type="ARBA" id="ARBA00022475"/>
    </source>
</evidence>
<dbReference type="Pfam" id="PF13732">
    <property type="entry name" value="DrrA1-3_C"/>
    <property type="match status" value="1"/>
</dbReference>
<dbReference type="InterPro" id="IPR025302">
    <property type="entry name" value="DrrA1/2-like_C"/>
</dbReference>